<dbReference type="GO" id="GO:0005634">
    <property type="term" value="C:nucleus"/>
    <property type="evidence" value="ECO:0007669"/>
    <property type="project" value="TreeGrafter"/>
</dbReference>
<accession>A0AAV5L5R9</accession>
<dbReference type="GO" id="GO:0004860">
    <property type="term" value="F:protein kinase inhibitor activity"/>
    <property type="evidence" value="ECO:0007669"/>
    <property type="project" value="UniProtKB-KW"/>
</dbReference>
<evidence type="ECO:0000313" key="4">
    <source>
        <dbReference type="Proteomes" id="UP001054252"/>
    </source>
</evidence>
<dbReference type="EMBL" id="BPVZ01000096">
    <property type="protein sequence ID" value="GKV32608.1"/>
    <property type="molecule type" value="Genomic_DNA"/>
</dbReference>
<dbReference type="GO" id="GO:0032875">
    <property type="term" value="P:regulation of DNA endoreduplication"/>
    <property type="evidence" value="ECO:0007669"/>
    <property type="project" value="InterPro"/>
</dbReference>
<dbReference type="PANTHER" id="PTHR33142:SF28">
    <property type="entry name" value="CYCLIN-DEPENDENT PROTEIN KINASE INHIBITOR SMR13"/>
    <property type="match status" value="1"/>
</dbReference>
<organism evidence="3 4">
    <name type="scientific">Rubroshorea leprosula</name>
    <dbReference type="NCBI Taxonomy" id="152421"/>
    <lineage>
        <taxon>Eukaryota</taxon>
        <taxon>Viridiplantae</taxon>
        <taxon>Streptophyta</taxon>
        <taxon>Embryophyta</taxon>
        <taxon>Tracheophyta</taxon>
        <taxon>Spermatophyta</taxon>
        <taxon>Magnoliopsida</taxon>
        <taxon>eudicotyledons</taxon>
        <taxon>Gunneridae</taxon>
        <taxon>Pentapetalae</taxon>
        <taxon>rosids</taxon>
        <taxon>malvids</taxon>
        <taxon>Malvales</taxon>
        <taxon>Dipterocarpaceae</taxon>
        <taxon>Rubroshorea</taxon>
    </lineage>
</organism>
<protein>
    <submittedName>
        <fullName evidence="3">Uncharacterized protein</fullName>
    </submittedName>
</protein>
<evidence type="ECO:0000313" key="3">
    <source>
        <dbReference type="EMBL" id="GKV32608.1"/>
    </source>
</evidence>
<dbReference type="PANTHER" id="PTHR33142">
    <property type="entry name" value="CYCLIN-DEPENDENT PROTEIN KINASE INHIBITOR SMR13"/>
    <property type="match status" value="1"/>
</dbReference>
<keyword evidence="4" id="KW-1185">Reference proteome</keyword>
<evidence type="ECO:0000256" key="1">
    <source>
        <dbReference type="ARBA" id="ARBA00023013"/>
    </source>
</evidence>
<sequence length="78" mass="8841">MATANVRKTLQVKIDSTVASGYSTPKGQKFRIPDMLSCPAAPMKPKFSSKRKKSSQIAFYAPPEIELFFYSAFRYHFT</sequence>
<dbReference type="Proteomes" id="UP001054252">
    <property type="component" value="Unassembled WGS sequence"/>
</dbReference>
<comment type="caution">
    <text evidence="3">The sequence shown here is derived from an EMBL/GenBank/DDBJ whole genome shotgun (WGS) entry which is preliminary data.</text>
</comment>
<evidence type="ECO:0000256" key="2">
    <source>
        <dbReference type="ARBA" id="ARBA00023306"/>
    </source>
</evidence>
<dbReference type="AlphaFoldDB" id="A0AAV5L5R9"/>
<dbReference type="InterPro" id="IPR040389">
    <property type="entry name" value="SMR"/>
</dbReference>
<keyword evidence="1" id="KW-0649">Protein kinase inhibitor</keyword>
<reference evidence="3 4" key="1">
    <citation type="journal article" date="2021" name="Commun. Biol.">
        <title>The genome of Shorea leprosula (Dipterocarpaceae) highlights the ecological relevance of drought in aseasonal tropical rainforests.</title>
        <authorList>
            <person name="Ng K.K.S."/>
            <person name="Kobayashi M.J."/>
            <person name="Fawcett J.A."/>
            <person name="Hatakeyama M."/>
            <person name="Paape T."/>
            <person name="Ng C.H."/>
            <person name="Ang C.C."/>
            <person name="Tnah L.H."/>
            <person name="Lee C.T."/>
            <person name="Nishiyama T."/>
            <person name="Sese J."/>
            <person name="O'Brien M.J."/>
            <person name="Copetti D."/>
            <person name="Mohd Noor M.I."/>
            <person name="Ong R.C."/>
            <person name="Putra M."/>
            <person name="Sireger I.Z."/>
            <person name="Indrioko S."/>
            <person name="Kosugi Y."/>
            <person name="Izuno A."/>
            <person name="Isagi Y."/>
            <person name="Lee S.L."/>
            <person name="Shimizu K.K."/>
        </authorList>
    </citation>
    <scope>NUCLEOTIDE SEQUENCE [LARGE SCALE GENOMIC DNA]</scope>
    <source>
        <strain evidence="3">214</strain>
    </source>
</reference>
<name>A0AAV5L5R9_9ROSI</name>
<keyword evidence="2" id="KW-0131">Cell cycle</keyword>
<proteinExistence type="predicted"/>
<gene>
    <name evidence="3" type="ORF">SLEP1_g41201</name>
</gene>